<organism evidence="2 3">
    <name type="scientific">Rossellomorea aquimaris</name>
    <dbReference type="NCBI Taxonomy" id="189382"/>
    <lineage>
        <taxon>Bacteria</taxon>
        <taxon>Bacillati</taxon>
        <taxon>Bacillota</taxon>
        <taxon>Bacilli</taxon>
        <taxon>Bacillales</taxon>
        <taxon>Bacillaceae</taxon>
        <taxon>Rossellomorea</taxon>
    </lineage>
</organism>
<sequence length="96" mass="10976">MFLAKLIFVSMGMLLILSGLLVWKKNFFKFIAGYVEGEIKDKKTYGKLNGMFLIIIGIVTILFSFYIGRLNVWVFIALLIVIVIGQVVINVRMNKK</sequence>
<evidence type="ECO:0000313" key="2">
    <source>
        <dbReference type="EMBL" id="TYS84116.1"/>
    </source>
</evidence>
<dbReference type="AlphaFoldDB" id="A0A5D4U9M2"/>
<protein>
    <submittedName>
        <fullName evidence="2">DUF3784 domain-containing protein</fullName>
    </submittedName>
</protein>
<evidence type="ECO:0000256" key="1">
    <source>
        <dbReference type="SAM" id="Phobius"/>
    </source>
</evidence>
<dbReference type="InterPro" id="IPR017259">
    <property type="entry name" value="UCP037672"/>
</dbReference>
<keyword evidence="1" id="KW-0472">Membrane</keyword>
<evidence type="ECO:0000313" key="3">
    <source>
        <dbReference type="Proteomes" id="UP000325054"/>
    </source>
</evidence>
<dbReference type="RefSeq" id="WP_148990528.1">
    <property type="nucleotide sequence ID" value="NZ_VTEW01000001.1"/>
</dbReference>
<dbReference type="EMBL" id="VTEW01000001">
    <property type="protein sequence ID" value="TYS84116.1"/>
    <property type="molecule type" value="Genomic_DNA"/>
</dbReference>
<proteinExistence type="predicted"/>
<keyword evidence="1" id="KW-0812">Transmembrane</keyword>
<dbReference type="Pfam" id="PF12650">
    <property type="entry name" value="DUF3784"/>
    <property type="match status" value="1"/>
</dbReference>
<dbReference type="Proteomes" id="UP000325054">
    <property type="component" value="Unassembled WGS sequence"/>
</dbReference>
<dbReference type="OrthoDB" id="2456740at2"/>
<feature type="transmembrane region" description="Helical" evidence="1">
    <location>
        <begin position="73"/>
        <end position="91"/>
    </location>
</feature>
<name>A0A5D4U9M2_9BACI</name>
<feature type="transmembrane region" description="Helical" evidence="1">
    <location>
        <begin position="48"/>
        <end position="67"/>
    </location>
</feature>
<gene>
    <name evidence="2" type="ORF">FZC80_01160</name>
</gene>
<reference evidence="2 3" key="1">
    <citation type="submission" date="2019-08" db="EMBL/GenBank/DDBJ databases">
        <title>Bacillus genomes from the desert of Cuatro Cienegas, Coahuila.</title>
        <authorList>
            <person name="Olmedo-Alvarez G."/>
        </authorList>
    </citation>
    <scope>NUCLEOTIDE SEQUENCE [LARGE SCALE GENOMIC DNA]</scope>
    <source>
        <strain evidence="2 3">CH451a_14T</strain>
    </source>
</reference>
<keyword evidence="1" id="KW-1133">Transmembrane helix</keyword>
<comment type="caution">
    <text evidence="2">The sequence shown here is derived from an EMBL/GenBank/DDBJ whole genome shotgun (WGS) entry which is preliminary data.</text>
</comment>
<accession>A0A5D4U9M2</accession>
<feature type="transmembrane region" description="Helical" evidence="1">
    <location>
        <begin position="6"/>
        <end position="23"/>
    </location>
</feature>